<dbReference type="eggNOG" id="COG0394">
    <property type="taxonomic scope" value="Bacteria"/>
</dbReference>
<dbReference type="Pfam" id="PF21234">
    <property type="entry name" value="Phosphatase-like_N"/>
    <property type="match status" value="1"/>
</dbReference>
<evidence type="ECO:0000313" key="3">
    <source>
        <dbReference type="EMBL" id="ACU77426.1"/>
    </source>
</evidence>
<dbReference type="STRING" id="479433.Caci_8607"/>
<dbReference type="Gene3D" id="1.10.8.1060">
    <property type="entry name" value="Corynebacterium glutamicum thioredoxin-dependent arsenate reductase, N-terminal domain"/>
    <property type="match status" value="1"/>
</dbReference>
<name>C7Q093_CATAD</name>
<gene>
    <name evidence="3" type="ordered locus">Caci_8607</name>
</gene>
<dbReference type="EMBL" id="CP001700">
    <property type="protein sequence ID" value="ACU77426.1"/>
    <property type="molecule type" value="Genomic_DNA"/>
</dbReference>
<dbReference type="Gene3D" id="3.40.50.2300">
    <property type="match status" value="1"/>
</dbReference>
<reference evidence="3 4" key="1">
    <citation type="journal article" date="2009" name="Stand. Genomic Sci.">
        <title>Complete genome sequence of Catenulispora acidiphila type strain (ID 139908).</title>
        <authorList>
            <person name="Copeland A."/>
            <person name="Lapidus A."/>
            <person name="Glavina Del Rio T."/>
            <person name="Nolan M."/>
            <person name="Lucas S."/>
            <person name="Chen F."/>
            <person name="Tice H."/>
            <person name="Cheng J.F."/>
            <person name="Bruce D."/>
            <person name="Goodwin L."/>
            <person name="Pitluck S."/>
            <person name="Mikhailova N."/>
            <person name="Pati A."/>
            <person name="Ivanova N."/>
            <person name="Mavromatis K."/>
            <person name="Chen A."/>
            <person name="Palaniappan K."/>
            <person name="Chain P."/>
            <person name="Land M."/>
            <person name="Hauser L."/>
            <person name="Chang Y.J."/>
            <person name="Jeffries C.D."/>
            <person name="Chertkov O."/>
            <person name="Brettin T."/>
            <person name="Detter J.C."/>
            <person name="Han C."/>
            <person name="Ali Z."/>
            <person name="Tindall B.J."/>
            <person name="Goker M."/>
            <person name="Bristow J."/>
            <person name="Eisen J.A."/>
            <person name="Markowitz V."/>
            <person name="Hugenholtz P."/>
            <person name="Kyrpides N.C."/>
            <person name="Klenk H.P."/>
        </authorList>
    </citation>
    <scope>NUCLEOTIDE SEQUENCE [LARGE SCALE GENOMIC DNA]</scope>
    <source>
        <strain evidence="4">DSM 44928 / JCM 14897 / NBRC 102108 / NRRL B-24433 / ID139908</strain>
    </source>
</reference>
<dbReference type="InterPro" id="IPR023485">
    <property type="entry name" value="Ptyr_pPase"/>
</dbReference>
<dbReference type="InterPro" id="IPR048716">
    <property type="entry name" value="Phosphatase-like_N"/>
</dbReference>
<dbReference type="AlphaFoldDB" id="C7Q093"/>
<dbReference type="KEGG" id="cai:Caci_8607"/>
<dbReference type="Proteomes" id="UP000000851">
    <property type="component" value="Chromosome"/>
</dbReference>
<dbReference type="GO" id="GO:0046685">
    <property type="term" value="P:response to arsenic-containing substance"/>
    <property type="evidence" value="ECO:0007669"/>
    <property type="project" value="UniProtKB-KW"/>
</dbReference>
<feature type="domain" description="Phosphotyrosine protein phosphatase I" evidence="2">
    <location>
        <begin position="88"/>
        <end position="213"/>
    </location>
</feature>
<evidence type="ECO:0000313" key="4">
    <source>
        <dbReference type="Proteomes" id="UP000000851"/>
    </source>
</evidence>
<proteinExistence type="predicted"/>
<dbReference type="NCBIfam" id="NF046112">
    <property type="entry name" value="MSMEG_6209_Nter"/>
    <property type="match status" value="1"/>
</dbReference>
<dbReference type="InParanoid" id="C7Q093"/>
<dbReference type="SUPFAM" id="SSF52788">
    <property type="entry name" value="Phosphotyrosine protein phosphatases I"/>
    <property type="match status" value="1"/>
</dbReference>
<evidence type="ECO:0000259" key="2">
    <source>
        <dbReference type="SMART" id="SM00226"/>
    </source>
</evidence>
<dbReference type="SMART" id="SM00226">
    <property type="entry name" value="LMWPc"/>
    <property type="match status" value="1"/>
</dbReference>
<accession>C7Q093</accession>
<dbReference type="PANTHER" id="PTHR43428:SF1">
    <property type="entry name" value="ARSENATE REDUCTASE"/>
    <property type="match status" value="1"/>
</dbReference>
<organism evidence="3 4">
    <name type="scientific">Catenulispora acidiphila (strain DSM 44928 / JCM 14897 / NBRC 102108 / NRRL B-24433 / ID139908)</name>
    <dbReference type="NCBI Taxonomy" id="479433"/>
    <lineage>
        <taxon>Bacteria</taxon>
        <taxon>Bacillati</taxon>
        <taxon>Actinomycetota</taxon>
        <taxon>Actinomycetes</taxon>
        <taxon>Catenulisporales</taxon>
        <taxon>Catenulisporaceae</taxon>
        <taxon>Catenulispora</taxon>
    </lineage>
</organism>
<dbReference type="HOGENOM" id="CLU_101344_0_0_11"/>
<protein>
    <submittedName>
        <fullName evidence="3">Protein-tyrosine phosphatase, low molecular weight</fullName>
    </submittedName>
</protein>
<dbReference type="PANTHER" id="PTHR43428">
    <property type="entry name" value="ARSENATE REDUCTASE"/>
    <property type="match status" value="1"/>
</dbReference>
<evidence type="ECO:0000256" key="1">
    <source>
        <dbReference type="ARBA" id="ARBA00022849"/>
    </source>
</evidence>
<dbReference type="RefSeq" id="WP_015797151.1">
    <property type="nucleotide sequence ID" value="NC_013131.1"/>
</dbReference>
<dbReference type="OrthoDB" id="3173333at2"/>
<sequence length="229" mass="24860">MNSDDLPFGPDDLERAEQELTEIANRLAERFTGTFTHATVERYVFESYRALAASARLAAFLPALTERFADDRLVALAYVQKPPIRPVPQVLFICDRNAACSQMAAALLGMQARGRVNIRSAGSRPAAELELGVIAAMAEIGADLSAEYPKPLTDEFVAAADIVVTVGCGDACPVLPGKRYLDWTVPDPEGKDMVEVRRIRDELDLLVTDLLTYLPEAADGVPDDPKGTP</sequence>
<keyword evidence="4" id="KW-1185">Reference proteome</keyword>
<dbReference type="InterPro" id="IPR036196">
    <property type="entry name" value="Ptyr_pPase_sf"/>
</dbReference>
<keyword evidence="1" id="KW-0059">Arsenical resistance</keyword>
<dbReference type="Pfam" id="PF01451">
    <property type="entry name" value="LMWPc"/>
    <property type="match status" value="1"/>
</dbReference>